<dbReference type="HOGENOM" id="CLU_1041583_0_0_6"/>
<dbReference type="SUPFAM" id="SSF53901">
    <property type="entry name" value="Thiolase-like"/>
    <property type="match status" value="1"/>
</dbReference>
<dbReference type="Proteomes" id="UP000009080">
    <property type="component" value="Chromosome"/>
</dbReference>
<keyword evidence="3" id="KW-1185">Reference proteome</keyword>
<dbReference type="STRING" id="377629.TERTU_3271"/>
<evidence type="ECO:0000259" key="1">
    <source>
        <dbReference type="Pfam" id="PF13723"/>
    </source>
</evidence>
<organism evidence="2 3">
    <name type="scientific">Teredinibacter turnerae (strain ATCC 39867 / T7901)</name>
    <dbReference type="NCBI Taxonomy" id="377629"/>
    <lineage>
        <taxon>Bacteria</taxon>
        <taxon>Pseudomonadati</taxon>
        <taxon>Pseudomonadota</taxon>
        <taxon>Gammaproteobacteria</taxon>
        <taxon>Cellvibrionales</taxon>
        <taxon>Cellvibrionaceae</taxon>
        <taxon>Teredinibacter</taxon>
    </lineage>
</organism>
<reference evidence="2 3" key="1">
    <citation type="journal article" date="2009" name="PLoS ONE">
        <title>The complete genome of Teredinibacter turnerae T7901: an intracellular endosymbiont of marine wood-boring bivalves (shipworms).</title>
        <authorList>
            <person name="Yang J.C."/>
            <person name="Madupu R."/>
            <person name="Durkin A.S."/>
            <person name="Ekborg N.A."/>
            <person name="Pedamallu C.S."/>
            <person name="Hostetler J.B."/>
            <person name="Radune D."/>
            <person name="Toms B.S."/>
            <person name="Henrissat B."/>
            <person name="Coutinho P.M."/>
            <person name="Schwarz S."/>
            <person name="Field L."/>
            <person name="Trindade-Silva A.E."/>
            <person name="Soares C.A.G."/>
            <person name="Elshahawi S."/>
            <person name="Hanora A."/>
            <person name="Schmidt E.W."/>
            <person name="Haygood M.G."/>
            <person name="Posfai J."/>
            <person name="Benner J."/>
            <person name="Madinger C."/>
            <person name="Nove J."/>
            <person name="Anton B."/>
            <person name="Chaudhary K."/>
            <person name="Foster J."/>
            <person name="Holman A."/>
            <person name="Kumar S."/>
            <person name="Lessard P.A."/>
            <person name="Luyten Y.A."/>
            <person name="Slatko B."/>
            <person name="Wood N."/>
            <person name="Wu B."/>
            <person name="Teplitski M."/>
            <person name="Mougous J.D."/>
            <person name="Ward N."/>
            <person name="Eisen J.A."/>
            <person name="Badger J.H."/>
            <person name="Distel D.L."/>
        </authorList>
    </citation>
    <scope>NUCLEOTIDE SEQUENCE [LARGE SCALE GENOMIC DNA]</scope>
    <source>
        <strain evidence="3">ATCC 39867 / T7901</strain>
    </source>
</reference>
<evidence type="ECO:0000313" key="2">
    <source>
        <dbReference type="EMBL" id="ACR14646.1"/>
    </source>
</evidence>
<accession>C5BQ09</accession>
<dbReference type="eggNOG" id="COG0304">
    <property type="taxonomic scope" value="Bacteria"/>
</dbReference>
<dbReference type="InterPro" id="IPR016039">
    <property type="entry name" value="Thiolase-like"/>
</dbReference>
<dbReference type="GO" id="GO:0016746">
    <property type="term" value="F:acyltransferase activity"/>
    <property type="evidence" value="ECO:0007669"/>
    <property type="project" value="InterPro"/>
</dbReference>
<dbReference type="OrthoDB" id="9798676at2"/>
<gene>
    <name evidence="2" type="ordered locus">TERTU_3271</name>
</gene>
<feature type="domain" description="Beta-ketoacyl synthase-like N-terminal" evidence="1">
    <location>
        <begin position="35"/>
        <end position="209"/>
    </location>
</feature>
<dbReference type="AlphaFoldDB" id="C5BQ09"/>
<proteinExistence type="predicted"/>
<dbReference type="KEGG" id="ttu:TERTU_3271"/>
<dbReference type="InterPro" id="IPR014030">
    <property type="entry name" value="Ketoacyl_synth_N"/>
</dbReference>
<dbReference type="RefSeq" id="WP_015820760.1">
    <property type="nucleotide sequence ID" value="NC_012997.1"/>
</dbReference>
<evidence type="ECO:0000313" key="3">
    <source>
        <dbReference type="Proteomes" id="UP000009080"/>
    </source>
</evidence>
<sequence>MSEMTCYLNGVGLVAPGVEDWPVFTRIVVGEEPYSATEPARYTPQSLPANERRRASQLVRLAFNSIEQLVLQLPAEGYATVFSSSGGDYDIFHKICTALALPEKIVSPTQFHNSVHNAPAGYWSIATGNTHPSTTISAHDYSFVMGLVDAVAQLQGEAENVLLACYDMVPPSPINEVRNVAGPFSTSLLLSARANEHTLCALDVSVAPRAAQVSSLAIAALETLRLGNASARSLSLLTAIARAERETELALSNGESLCIGLRYSGFGD</sequence>
<dbReference type="Pfam" id="PF13723">
    <property type="entry name" value="Ketoacyl-synt_2"/>
    <property type="match status" value="1"/>
</dbReference>
<protein>
    <recommendedName>
        <fullName evidence="1">Beta-ketoacyl synthase-like N-terminal domain-containing protein</fullName>
    </recommendedName>
</protein>
<name>C5BQ09_TERTT</name>
<dbReference type="EMBL" id="CP001614">
    <property type="protein sequence ID" value="ACR14646.1"/>
    <property type="molecule type" value="Genomic_DNA"/>
</dbReference>